<evidence type="ECO:0000313" key="3">
    <source>
        <dbReference type="Proteomes" id="UP000253153"/>
    </source>
</evidence>
<dbReference type="GO" id="GO:0003824">
    <property type="term" value="F:catalytic activity"/>
    <property type="evidence" value="ECO:0007669"/>
    <property type="project" value="InterPro"/>
</dbReference>
<dbReference type="InterPro" id="IPR023631">
    <property type="entry name" value="Amidase_dom"/>
</dbReference>
<dbReference type="GeneID" id="41990994"/>
<dbReference type="Gene3D" id="3.90.1300.10">
    <property type="entry name" value="Amidase signature (AS) domain"/>
    <property type="match status" value="1"/>
</dbReference>
<gene>
    <name evidence="2" type="ORF">FIESC28_01548</name>
</gene>
<protein>
    <recommendedName>
        <fullName evidence="1">Amidase domain-containing protein</fullName>
    </recommendedName>
</protein>
<feature type="domain" description="Amidase" evidence="1">
    <location>
        <begin position="34"/>
        <end position="423"/>
    </location>
</feature>
<accession>A0A366SAD4</accession>
<dbReference type="Pfam" id="PF01425">
    <property type="entry name" value="Amidase"/>
    <property type="match status" value="1"/>
</dbReference>
<dbReference type="RefSeq" id="XP_031020176.1">
    <property type="nucleotide sequence ID" value="XM_031155698.1"/>
</dbReference>
<keyword evidence="3" id="KW-1185">Reference proteome</keyword>
<comment type="caution">
    <text evidence="2">The sequence shown here is derived from an EMBL/GenBank/DDBJ whole genome shotgun (WGS) entry which is preliminary data.</text>
</comment>
<dbReference type="AlphaFoldDB" id="A0A366SAD4"/>
<dbReference type="SUPFAM" id="SSF75304">
    <property type="entry name" value="Amidase signature (AS) enzymes"/>
    <property type="match status" value="1"/>
</dbReference>
<dbReference type="EMBL" id="QKXC01000037">
    <property type="protein sequence ID" value="RBR25585.1"/>
    <property type="molecule type" value="Genomic_DNA"/>
</dbReference>
<organism evidence="2 3">
    <name type="scientific">Fusarium coffeatum</name>
    <dbReference type="NCBI Taxonomy" id="231269"/>
    <lineage>
        <taxon>Eukaryota</taxon>
        <taxon>Fungi</taxon>
        <taxon>Dikarya</taxon>
        <taxon>Ascomycota</taxon>
        <taxon>Pezizomycotina</taxon>
        <taxon>Sordariomycetes</taxon>
        <taxon>Hypocreomycetidae</taxon>
        <taxon>Hypocreales</taxon>
        <taxon>Nectriaceae</taxon>
        <taxon>Fusarium</taxon>
        <taxon>Fusarium incarnatum-equiseti species complex</taxon>
    </lineage>
</organism>
<evidence type="ECO:0000313" key="2">
    <source>
        <dbReference type="EMBL" id="RBR25585.1"/>
    </source>
</evidence>
<dbReference type="OrthoDB" id="47007at2759"/>
<dbReference type="Proteomes" id="UP000253153">
    <property type="component" value="Unassembled WGS sequence"/>
</dbReference>
<evidence type="ECO:0000259" key="1">
    <source>
        <dbReference type="Pfam" id="PF01425"/>
    </source>
</evidence>
<reference evidence="2 3" key="1">
    <citation type="submission" date="2018-06" db="EMBL/GenBank/DDBJ databases">
        <title>Fusarium incarnatum-equiseti species complex species 28.</title>
        <authorList>
            <person name="Gardiner D.M."/>
        </authorList>
    </citation>
    <scope>NUCLEOTIDE SEQUENCE [LARGE SCALE GENOMIC DNA]</scope>
    <source>
        <strain evidence="2 3">FIESC_28</strain>
    </source>
</reference>
<dbReference type="InterPro" id="IPR036928">
    <property type="entry name" value="AS_sf"/>
</dbReference>
<name>A0A366SAD4_9HYPO</name>
<sequence>MDQETDTVPRLWSATEALQKLRSRELTIEQYAASLLVRIKQRDDDVKAWAYLNPDAVMEQARALDRVPFEQRGPLHGLPVGIKDIILTKDMPTEHGSKIYKNDHPEIDAGSVMALRHAGCLIFGKTTTTEFAFSFIGPATRNAHSVNHTPGGSSSGSAAAVADFQIPIALGSQTKGSIVRPAAFNGVYGFKPTWQSITREGQKFCSPSVDTIGFFARSVADFELFADAFALNDYEESYFKEVKGSKFAICKPVHWDMAGQGTREAMDKAVELLRAHGAQVEELDLGPDFEKVVEWLNLIVKLEGATSLVPEYLQAKEQMDKTLAKGVEERRSVSRKAQLQAYDGLAALRPRFDKLAEGYTAVLAPSVLDEAPEGLGNTGDPVFASPWTALHVPVMNIPGFRGKTDMPVCVSLVAARLRDRHLLKVCEAVGGIFEKEGGWNR</sequence>
<dbReference type="PANTHER" id="PTHR11895">
    <property type="entry name" value="TRANSAMIDASE"/>
    <property type="match status" value="1"/>
</dbReference>
<dbReference type="InterPro" id="IPR000120">
    <property type="entry name" value="Amidase"/>
</dbReference>
<dbReference type="PANTHER" id="PTHR11895:SF7">
    <property type="entry name" value="GLUTAMYL-TRNA(GLN) AMIDOTRANSFERASE SUBUNIT A, MITOCHONDRIAL"/>
    <property type="match status" value="1"/>
</dbReference>
<proteinExistence type="predicted"/>